<dbReference type="EC" id="1.13.11.5" evidence="7"/>
<dbReference type="InterPro" id="IPR046451">
    <property type="entry name" value="HgmA_C"/>
</dbReference>
<keyword evidence="6" id="KW-0408">Iron</keyword>
<evidence type="ECO:0000256" key="2">
    <source>
        <dbReference type="ARBA" id="ARBA00007757"/>
    </source>
</evidence>
<comment type="caution">
    <text evidence="10">The sequence shown here is derived from an EMBL/GenBank/DDBJ whole genome shotgun (WGS) entry which is preliminary data.</text>
</comment>
<evidence type="ECO:0000256" key="7">
    <source>
        <dbReference type="NCBIfam" id="TIGR01015"/>
    </source>
</evidence>
<keyword evidence="3" id="KW-0479">Metal-binding</keyword>
<dbReference type="EMBL" id="JBFAKC010000005">
    <property type="protein sequence ID" value="MEV0708596.1"/>
    <property type="molecule type" value="Genomic_DNA"/>
</dbReference>
<evidence type="ECO:0000256" key="4">
    <source>
        <dbReference type="ARBA" id="ARBA00022964"/>
    </source>
</evidence>
<dbReference type="Pfam" id="PF04209">
    <property type="entry name" value="HgmA_C"/>
    <property type="match status" value="1"/>
</dbReference>
<evidence type="ECO:0000256" key="5">
    <source>
        <dbReference type="ARBA" id="ARBA00023002"/>
    </source>
</evidence>
<evidence type="ECO:0000256" key="6">
    <source>
        <dbReference type="ARBA" id="ARBA00023004"/>
    </source>
</evidence>
<dbReference type="Gene3D" id="2.60.120.10">
    <property type="entry name" value="Jelly Rolls"/>
    <property type="match status" value="1"/>
</dbReference>
<dbReference type="CDD" id="cd07000">
    <property type="entry name" value="cupin_HGO_N"/>
    <property type="match status" value="1"/>
</dbReference>
<gene>
    <name evidence="10" type="primary">hmgA</name>
    <name evidence="10" type="ORF">AB0I48_13610</name>
</gene>
<dbReference type="InterPro" id="IPR046452">
    <property type="entry name" value="HgmA_N"/>
</dbReference>
<accession>A0ABV3FT47</accession>
<proteinExistence type="inferred from homology"/>
<dbReference type="InterPro" id="IPR005708">
    <property type="entry name" value="Homogentis_dOase"/>
</dbReference>
<dbReference type="SUPFAM" id="SSF51182">
    <property type="entry name" value="RmlC-like cupins"/>
    <property type="match status" value="1"/>
</dbReference>
<keyword evidence="4" id="KW-0223">Dioxygenase</keyword>
<dbReference type="PANTHER" id="PTHR11056:SF0">
    <property type="entry name" value="HOMOGENTISATE 1,2-DIOXYGENASE"/>
    <property type="match status" value="1"/>
</dbReference>
<evidence type="ECO:0000313" key="10">
    <source>
        <dbReference type="EMBL" id="MEV0708596.1"/>
    </source>
</evidence>
<protein>
    <recommendedName>
        <fullName evidence="7">Homogentisate 1,2-dioxygenase</fullName>
        <ecNumber evidence="7">1.13.11.5</ecNumber>
    </recommendedName>
</protein>
<evidence type="ECO:0000313" key="11">
    <source>
        <dbReference type="Proteomes" id="UP001551695"/>
    </source>
</evidence>
<comment type="similarity">
    <text evidence="2">Belongs to the homogentisate dioxygenase family.</text>
</comment>
<dbReference type="InterPro" id="IPR014710">
    <property type="entry name" value="RmlC-like_jellyroll"/>
</dbReference>
<keyword evidence="11" id="KW-1185">Reference proteome</keyword>
<comment type="cofactor">
    <cofactor evidence="1">
        <name>Fe cation</name>
        <dbReference type="ChEBI" id="CHEBI:24875"/>
    </cofactor>
</comment>
<dbReference type="PANTHER" id="PTHR11056">
    <property type="entry name" value="HOMOGENTISATE 1,2-DIOXYGENASE"/>
    <property type="match status" value="1"/>
</dbReference>
<dbReference type="RefSeq" id="WP_357783481.1">
    <property type="nucleotide sequence ID" value="NZ_JBFAKC010000005.1"/>
</dbReference>
<dbReference type="NCBIfam" id="TIGR01015">
    <property type="entry name" value="hmgA"/>
    <property type="match status" value="1"/>
</dbReference>
<name>A0ABV3FT47_9NOCA</name>
<keyword evidence="5 10" id="KW-0560">Oxidoreductase</keyword>
<dbReference type="GO" id="GO:0004411">
    <property type="term" value="F:homogentisate 1,2-dioxygenase activity"/>
    <property type="evidence" value="ECO:0007669"/>
    <property type="project" value="UniProtKB-EC"/>
</dbReference>
<evidence type="ECO:0000256" key="1">
    <source>
        <dbReference type="ARBA" id="ARBA00001962"/>
    </source>
</evidence>
<dbReference type="Proteomes" id="UP001551695">
    <property type="component" value="Unassembled WGS sequence"/>
</dbReference>
<evidence type="ECO:0000256" key="3">
    <source>
        <dbReference type="ARBA" id="ARBA00022723"/>
    </source>
</evidence>
<feature type="domain" description="Homogentisate 1,2-dioxygenase C-terminal" evidence="8">
    <location>
        <begin position="291"/>
        <end position="441"/>
    </location>
</feature>
<feature type="domain" description="Homogentisate 1,2-dioxygenase N-terminal" evidence="9">
    <location>
        <begin position="20"/>
        <end position="288"/>
    </location>
</feature>
<reference evidence="10 11" key="1">
    <citation type="submission" date="2024-06" db="EMBL/GenBank/DDBJ databases">
        <title>The Natural Products Discovery Center: Release of the First 8490 Sequenced Strains for Exploring Actinobacteria Biosynthetic Diversity.</title>
        <authorList>
            <person name="Kalkreuter E."/>
            <person name="Kautsar S.A."/>
            <person name="Yang D."/>
            <person name="Bader C.D."/>
            <person name="Teijaro C.N."/>
            <person name="Fluegel L."/>
            <person name="Davis C.M."/>
            <person name="Simpson J.R."/>
            <person name="Lauterbach L."/>
            <person name="Steele A.D."/>
            <person name="Gui C."/>
            <person name="Meng S."/>
            <person name="Li G."/>
            <person name="Viehrig K."/>
            <person name="Ye F."/>
            <person name="Su P."/>
            <person name="Kiefer A.F."/>
            <person name="Nichols A."/>
            <person name="Cepeda A.J."/>
            <person name="Yan W."/>
            <person name="Fan B."/>
            <person name="Jiang Y."/>
            <person name="Adhikari A."/>
            <person name="Zheng C.-J."/>
            <person name="Schuster L."/>
            <person name="Cowan T.M."/>
            <person name="Smanski M.J."/>
            <person name="Chevrette M.G."/>
            <person name="De Carvalho L.P.S."/>
            <person name="Shen B."/>
        </authorList>
    </citation>
    <scope>NUCLEOTIDE SEQUENCE [LARGE SCALE GENOMIC DNA]</scope>
    <source>
        <strain evidence="10 11">NPDC050403</strain>
    </source>
</reference>
<organism evidence="10 11">
    <name type="scientific">Nocardia aurea</name>
    <dbReference type="NCBI Taxonomy" id="2144174"/>
    <lineage>
        <taxon>Bacteria</taxon>
        <taxon>Bacillati</taxon>
        <taxon>Actinomycetota</taxon>
        <taxon>Actinomycetes</taxon>
        <taxon>Mycobacteriales</taxon>
        <taxon>Nocardiaceae</taxon>
        <taxon>Nocardia</taxon>
    </lineage>
</organism>
<sequence length="446" mass="49519">MTNNRNAPIADPSEPAAKFTYLSGFANQHQSEAIPGALPADQNSPQRAPFGLYAEQLSATAFTEPRAVNRRSWVYRIRPSARHPPYTRIDNRTFRSAPILDGAADPNRLRWNPLPDSWPGGDFLDGIYTIAANGSALQRQGIAVHIYHATETMRSRYFGDADGELLLVPQRGDLVLHTEFGKLAVGPGQFAVIGRAVRFRVELLGARAVGYLCENYGSPFDLPELGPIGANGLAHARHFRYPVAAYEDLRETVQVVQKFGGNLWSAEYDHSPLDVVAWHGSHAAYVYDFRHFNAMGTIGFDHPDPSIYTVLTSHSDTPGQANVDFVAFPARWNVSEHSFRPPHFHRNVMTEFMGLVEGAHDSKAEGFVPGGASLHNMWAAHGPDRETFDRAGAAELVPQKIENSLAFMFETRWPLVVTDFAHAAPHRQPDYDHSWADLPHRFAPPI</sequence>
<evidence type="ECO:0000259" key="8">
    <source>
        <dbReference type="Pfam" id="PF04209"/>
    </source>
</evidence>
<evidence type="ECO:0000259" key="9">
    <source>
        <dbReference type="Pfam" id="PF20510"/>
    </source>
</evidence>
<dbReference type="InterPro" id="IPR011051">
    <property type="entry name" value="RmlC_Cupin_sf"/>
</dbReference>
<dbReference type="Pfam" id="PF20510">
    <property type="entry name" value="HgmA_N"/>
    <property type="match status" value="1"/>
</dbReference>